<evidence type="ECO:0000313" key="14">
    <source>
        <dbReference type="EMBL" id="TFY66639.1"/>
    </source>
</evidence>
<evidence type="ECO:0000256" key="6">
    <source>
        <dbReference type="ARBA" id="ARBA00022490"/>
    </source>
</evidence>
<evidence type="ECO:0000256" key="1">
    <source>
        <dbReference type="ARBA" id="ARBA00002778"/>
    </source>
</evidence>
<evidence type="ECO:0000313" key="15">
    <source>
        <dbReference type="Proteomes" id="UP000298327"/>
    </source>
</evidence>
<dbReference type="STRING" id="205917.A0A4Y9YZT2"/>
<feature type="region of interest" description="Disordered" evidence="13">
    <location>
        <begin position="419"/>
        <end position="438"/>
    </location>
</feature>
<dbReference type="EC" id="2.1.1.211" evidence="4 12"/>
<dbReference type="Pfam" id="PF07757">
    <property type="entry name" value="AdoMet_MTase"/>
    <property type="match status" value="2"/>
</dbReference>
<keyword evidence="8 12" id="KW-0808">Transferase</keyword>
<organism evidence="14 15">
    <name type="scientific">Dentipellis fragilis</name>
    <dbReference type="NCBI Taxonomy" id="205917"/>
    <lineage>
        <taxon>Eukaryota</taxon>
        <taxon>Fungi</taxon>
        <taxon>Dikarya</taxon>
        <taxon>Basidiomycota</taxon>
        <taxon>Agaricomycotina</taxon>
        <taxon>Agaricomycetes</taxon>
        <taxon>Russulales</taxon>
        <taxon>Hericiaceae</taxon>
        <taxon>Dentipellis</taxon>
    </lineage>
</organism>
<dbReference type="GO" id="GO:0005737">
    <property type="term" value="C:cytoplasm"/>
    <property type="evidence" value="ECO:0007669"/>
    <property type="project" value="UniProtKB-SubCell"/>
</dbReference>
<keyword evidence="7 12" id="KW-0489">Methyltransferase</keyword>
<proteinExistence type="inferred from homology"/>
<comment type="function">
    <text evidence="1">Probable adenosyl-L-methionine (AdoMet)-dependent tRNA (uracil-O(2)-)-methyltransferase.</text>
</comment>
<evidence type="ECO:0000256" key="8">
    <source>
        <dbReference type="ARBA" id="ARBA00022679"/>
    </source>
</evidence>
<dbReference type="InterPro" id="IPR011671">
    <property type="entry name" value="tRNA_uracil_MeTrfase"/>
</dbReference>
<dbReference type="PANTHER" id="PTHR21210">
    <property type="entry name" value="TRNA (URACIL-O(2)-)-METHYLTRANSFERASE-RELATED"/>
    <property type="match status" value="1"/>
</dbReference>
<evidence type="ECO:0000256" key="9">
    <source>
        <dbReference type="ARBA" id="ARBA00022691"/>
    </source>
</evidence>
<evidence type="ECO:0000256" key="11">
    <source>
        <dbReference type="ARBA" id="ARBA00047957"/>
    </source>
</evidence>
<protein>
    <recommendedName>
        <fullName evidence="5 12">tRNA (uracil-O(2)-)-methyltransferase</fullName>
        <ecNumber evidence="4 12">2.1.1.211</ecNumber>
    </recommendedName>
</protein>
<evidence type="ECO:0000256" key="2">
    <source>
        <dbReference type="ARBA" id="ARBA00004496"/>
    </source>
</evidence>
<keyword evidence="10 12" id="KW-0819">tRNA processing</keyword>
<dbReference type="GO" id="GO:0141101">
    <property type="term" value="F:tRNA(Ser) (uridine(44)-2'-O-)-methyltransferase activity"/>
    <property type="evidence" value="ECO:0007669"/>
    <property type="project" value="UniProtKB-EC"/>
</dbReference>
<comment type="caution">
    <text evidence="14">The sequence shown here is derived from an EMBL/GenBank/DDBJ whole genome shotgun (WGS) entry which is preliminary data.</text>
</comment>
<dbReference type="GO" id="GO:0030488">
    <property type="term" value="P:tRNA methylation"/>
    <property type="evidence" value="ECO:0007669"/>
    <property type="project" value="UniProtKB-UniRule"/>
</dbReference>
<sequence>MPVTGVLTSLSLTFHAPRDLGRNFAGEKHIDMDCRRREMNMSRIGTIRAITAGAGRWMVEMLDSRCWHGRLTNTAATIGRDGSPALRSSLCASEHMSLPACTQMQSTLFRPGRLQSPPVNPSSTLIVGLRAPHLYQGPAMSAITKPRFTPTPCVGPLAHESCPKLPSNDAKLWQPILSCPADFPAELFETATSQLIHHPEYNSTLILRSEVVSDTTEDFPPSVPTFDGLLPVRNIHRKLLARRPTRDASLEQHCTLYASSPSPDHTPTHPTMLVLTPILAADGSLPYYHPTVSHLAFRYIESPTPSDDSSAATLQIAAVPLPNTPLDVNARLYRTCLALLETLHRYGWGALTKYKKRVHHDCLVPREAYQDLYLIMRERHKHLVDTWQEVTDPLKHVFEDIGIATFLMLLWKDTYSPSNTESGSGSTPPSDKPLSDAPWKRWPRPPGGFLDLGCGNGLLTHILISEGYLGHGIDLRARTSWTHYPAPTRAALHVSALARLAMRASICPSSSLDMKLPPSSSSSESSSHPAISFSIVRLDEDAHCTTPVHQHPTSQTPNPTLHQMAPLFFLRHFLLGFSGPGWDWTLYVLVLWAGWEDVPVDEDMADIIYAGVWYRDLM</sequence>
<dbReference type="Proteomes" id="UP000298327">
    <property type="component" value="Unassembled WGS sequence"/>
</dbReference>
<evidence type="ECO:0000256" key="12">
    <source>
        <dbReference type="RuleBase" id="RU368004"/>
    </source>
</evidence>
<reference evidence="14 15" key="1">
    <citation type="submission" date="2019-02" db="EMBL/GenBank/DDBJ databases">
        <title>Genome sequencing of the rare red list fungi Dentipellis fragilis.</title>
        <authorList>
            <person name="Buettner E."/>
            <person name="Kellner H."/>
        </authorList>
    </citation>
    <scope>NUCLEOTIDE SEQUENCE [LARGE SCALE GENOMIC DNA]</scope>
    <source>
        <strain evidence="14 15">DSM 105465</strain>
    </source>
</reference>
<dbReference type="OrthoDB" id="10047021at2759"/>
<dbReference type="InterPro" id="IPR029063">
    <property type="entry name" value="SAM-dependent_MTases_sf"/>
</dbReference>
<keyword evidence="9 12" id="KW-0949">S-adenosyl-L-methionine</keyword>
<accession>A0A4Y9YZT2</accession>
<comment type="catalytic activity">
    <reaction evidence="11 12">
        <text>uridine(44) in tRNA(Ser) + S-adenosyl-L-methionine = 2'-O-methyluridine(44) in tRNA(Ser) + S-adenosyl-L-homocysteine + H(+)</text>
        <dbReference type="Rhea" id="RHEA:43100"/>
        <dbReference type="Rhea" id="RHEA-COMP:10339"/>
        <dbReference type="Rhea" id="RHEA-COMP:10340"/>
        <dbReference type="ChEBI" id="CHEBI:15378"/>
        <dbReference type="ChEBI" id="CHEBI:57856"/>
        <dbReference type="ChEBI" id="CHEBI:59789"/>
        <dbReference type="ChEBI" id="CHEBI:65315"/>
        <dbReference type="ChEBI" id="CHEBI:74478"/>
        <dbReference type="EC" id="2.1.1.211"/>
    </reaction>
</comment>
<name>A0A4Y9YZT2_9AGAM</name>
<evidence type="ECO:0000256" key="3">
    <source>
        <dbReference type="ARBA" id="ARBA00009056"/>
    </source>
</evidence>
<evidence type="ECO:0000256" key="10">
    <source>
        <dbReference type="ARBA" id="ARBA00022694"/>
    </source>
</evidence>
<evidence type="ECO:0000256" key="4">
    <source>
        <dbReference type="ARBA" id="ARBA00012795"/>
    </source>
</evidence>
<keyword evidence="6 12" id="KW-0963">Cytoplasm</keyword>
<evidence type="ECO:0000256" key="13">
    <source>
        <dbReference type="SAM" id="MobiDB-lite"/>
    </source>
</evidence>
<comment type="function">
    <text evidence="12">Adenosyl-L-methionine (AdoMet)-dependent tRNA (uracil-O(2)-)-methyltransferase.</text>
</comment>
<dbReference type="EMBL" id="SEOQ01000230">
    <property type="protein sequence ID" value="TFY66639.1"/>
    <property type="molecule type" value="Genomic_DNA"/>
</dbReference>
<dbReference type="SUPFAM" id="SSF53335">
    <property type="entry name" value="S-adenosyl-L-methionine-dependent methyltransferases"/>
    <property type="match status" value="1"/>
</dbReference>
<gene>
    <name evidence="14" type="ORF">EVG20_g4451</name>
</gene>
<comment type="subcellular location">
    <subcellularLocation>
        <location evidence="2 12">Cytoplasm</location>
    </subcellularLocation>
</comment>
<dbReference type="AlphaFoldDB" id="A0A4Y9YZT2"/>
<keyword evidence="15" id="KW-1185">Reference proteome</keyword>
<evidence type="ECO:0000256" key="7">
    <source>
        <dbReference type="ARBA" id="ARBA00022603"/>
    </source>
</evidence>
<evidence type="ECO:0000256" key="5">
    <source>
        <dbReference type="ARBA" id="ARBA00017788"/>
    </source>
</evidence>
<feature type="compositionally biased region" description="Polar residues" evidence="13">
    <location>
        <begin position="419"/>
        <end position="429"/>
    </location>
</feature>
<dbReference type="PANTHER" id="PTHR21210:SF0">
    <property type="entry name" value="TRNA (URACIL-O(2)-)-METHYLTRANSFERASE-RELATED"/>
    <property type="match status" value="1"/>
</dbReference>
<comment type="similarity">
    <text evidence="3 12">Belongs to the TRM44 family.</text>
</comment>